<dbReference type="Proteomes" id="UP001449795">
    <property type="component" value="Chromosome"/>
</dbReference>
<keyword evidence="1" id="KW-0732">Signal</keyword>
<reference evidence="3 5" key="2">
    <citation type="submission" date="2024-04" db="EMBL/GenBank/DDBJ databases">
        <title>Complete genome sequence of Nguyenibacter vanlangesis HBCM-1154, a strain capable of nitrogen fixation, IAA production, and phosphorus solubilization isolated from sugarcane soil.</title>
        <authorList>
            <person name="MY HANH P."/>
        </authorList>
    </citation>
    <scope>NUCLEOTIDE SEQUENCE [LARGE SCALE GENOMIC DNA]</scope>
    <source>
        <strain evidence="3 5">HBCM 1154</strain>
    </source>
</reference>
<gene>
    <name evidence="3" type="ORF">AAC691_18475</name>
    <name evidence="2" type="ORF">HUK84_16110</name>
</gene>
<organism evidence="2 4">
    <name type="scientific">Nguyenibacter vanlangensis</name>
    <dbReference type="NCBI Taxonomy" id="1216886"/>
    <lineage>
        <taxon>Bacteria</taxon>
        <taxon>Pseudomonadati</taxon>
        <taxon>Pseudomonadota</taxon>
        <taxon>Alphaproteobacteria</taxon>
        <taxon>Acetobacterales</taxon>
        <taxon>Acetobacteraceae</taxon>
        <taxon>Nguyenibacter</taxon>
    </lineage>
</organism>
<feature type="chain" id="PRO_5030582351" evidence="1">
    <location>
        <begin position="22"/>
        <end position="49"/>
    </location>
</feature>
<dbReference type="EMBL" id="JABXXP010000520">
    <property type="protein sequence ID" value="NVN12631.1"/>
    <property type="molecule type" value="Genomic_DNA"/>
</dbReference>
<sequence length="49" mass="5361">MIQTIRFLGLTALLFSLAACGGGDDKKLTQKERWQKMGFEAGLTKTASQ</sequence>
<name>A0A7Y7IZA1_9PROT</name>
<dbReference type="AlphaFoldDB" id="A0A7Y7IZA1"/>
<evidence type="ECO:0000313" key="4">
    <source>
        <dbReference type="Proteomes" id="UP000534870"/>
    </source>
</evidence>
<accession>A0A7Y7IZA1</accession>
<feature type="signal peptide" evidence="1">
    <location>
        <begin position="1"/>
        <end position="21"/>
    </location>
</feature>
<dbReference type="Proteomes" id="UP000534870">
    <property type="component" value="Unassembled WGS sequence"/>
</dbReference>
<proteinExistence type="predicted"/>
<dbReference type="EMBL" id="CP152276">
    <property type="protein sequence ID" value="XAE42225.1"/>
    <property type="molecule type" value="Genomic_DNA"/>
</dbReference>
<keyword evidence="5" id="KW-1185">Reference proteome</keyword>
<evidence type="ECO:0000313" key="2">
    <source>
        <dbReference type="EMBL" id="NVN12631.1"/>
    </source>
</evidence>
<protein>
    <submittedName>
        <fullName evidence="2">Uncharacterized protein</fullName>
    </submittedName>
</protein>
<reference evidence="2 4" key="1">
    <citation type="submission" date="2020-06" db="EMBL/GenBank/DDBJ databases">
        <title>Description of novel acetic acid bacteria.</title>
        <authorList>
            <person name="Sombolestani A."/>
        </authorList>
    </citation>
    <scope>NUCLEOTIDE SEQUENCE [LARGE SCALE GENOMIC DNA]</scope>
    <source>
        <strain evidence="2 4">LMG 31431</strain>
    </source>
</reference>
<dbReference type="PROSITE" id="PS51257">
    <property type="entry name" value="PROKAR_LIPOPROTEIN"/>
    <property type="match status" value="1"/>
</dbReference>
<evidence type="ECO:0000256" key="1">
    <source>
        <dbReference type="SAM" id="SignalP"/>
    </source>
</evidence>
<evidence type="ECO:0000313" key="5">
    <source>
        <dbReference type="Proteomes" id="UP001449795"/>
    </source>
</evidence>
<dbReference type="RefSeq" id="WP_176641191.1">
    <property type="nucleotide sequence ID" value="NZ_CP152276.1"/>
</dbReference>
<evidence type="ECO:0000313" key="3">
    <source>
        <dbReference type="EMBL" id="XAE42225.1"/>
    </source>
</evidence>